<reference evidence="1 2" key="1">
    <citation type="submission" date="2021-06" db="EMBL/GenBank/DDBJ databases">
        <title>Caerostris darwini draft genome.</title>
        <authorList>
            <person name="Kono N."/>
            <person name="Arakawa K."/>
        </authorList>
    </citation>
    <scope>NUCLEOTIDE SEQUENCE [LARGE SCALE GENOMIC DNA]</scope>
</reference>
<dbReference type="EMBL" id="BPLQ01008573">
    <property type="protein sequence ID" value="GIY38273.1"/>
    <property type="molecule type" value="Genomic_DNA"/>
</dbReference>
<sequence>MVYSISKAVKATRSLLSAALVRYGPQEHIWGEPPVRRYDNRHLLLQRYSRFCHPFQEGLLSNSKLPKNLNKQSVCCAVEFLKIFGATWQKRQIEARSGNPRNGSDAPRIYSTVPVNAEVSGTWGYTSDIVRRSLPALRGAAALPYFRYTQRKFEIEFCAWHLYSFVLF</sequence>
<evidence type="ECO:0000313" key="1">
    <source>
        <dbReference type="EMBL" id="GIY38273.1"/>
    </source>
</evidence>
<dbReference type="AlphaFoldDB" id="A0AAV4SV25"/>
<name>A0AAV4SV25_9ARAC</name>
<comment type="caution">
    <text evidence="1">The sequence shown here is derived from an EMBL/GenBank/DDBJ whole genome shotgun (WGS) entry which is preliminary data.</text>
</comment>
<protein>
    <submittedName>
        <fullName evidence="1">Uncharacterized protein</fullName>
    </submittedName>
</protein>
<proteinExistence type="predicted"/>
<evidence type="ECO:0000313" key="2">
    <source>
        <dbReference type="Proteomes" id="UP001054837"/>
    </source>
</evidence>
<organism evidence="1 2">
    <name type="scientific">Caerostris darwini</name>
    <dbReference type="NCBI Taxonomy" id="1538125"/>
    <lineage>
        <taxon>Eukaryota</taxon>
        <taxon>Metazoa</taxon>
        <taxon>Ecdysozoa</taxon>
        <taxon>Arthropoda</taxon>
        <taxon>Chelicerata</taxon>
        <taxon>Arachnida</taxon>
        <taxon>Araneae</taxon>
        <taxon>Araneomorphae</taxon>
        <taxon>Entelegynae</taxon>
        <taxon>Araneoidea</taxon>
        <taxon>Araneidae</taxon>
        <taxon>Caerostris</taxon>
    </lineage>
</organism>
<accession>A0AAV4SV25</accession>
<keyword evidence="2" id="KW-1185">Reference proteome</keyword>
<gene>
    <name evidence="1" type="ORF">CDAR_107111</name>
</gene>
<dbReference type="Proteomes" id="UP001054837">
    <property type="component" value="Unassembled WGS sequence"/>
</dbReference>